<dbReference type="EMBL" id="BAABME010009925">
    <property type="protein sequence ID" value="GAA0176070.1"/>
    <property type="molecule type" value="Genomic_DNA"/>
</dbReference>
<dbReference type="PANTHER" id="PTHR36019:SF3">
    <property type="entry name" value="PLANT_PROTEIN"/>
    <property type="match status" value="1"/>
</dbReference>
<organism evidence="2 3">
    <name type="scientific">Lithospermum erythrorhizon</name>
    <name type="common">Purple gromwell</name>
    <name type="synonym">Lithospermum officinale var. erythrorhizon</name>
    <dbReference type="NCBI Taxonomy" id="34254"/>
    <lineage>
        <taxon>Eukaryota</taxon>
        <taxon>Viridiplantae</taxon>
        <taxon>Streptophyta</taxon>
        <taxon>Embryophyta</taxon>
        <taxon>Tracheophyta</taxon>
        <taxon>Spermatophyta</taxon>
        <taxon>Magnoliopsida</taxon>
        <taxon>eudicotyledons</taxon>
        <taxon>Gunneridae</taxon>
        <taxon>Pentapetalae</taxon>
        <taxon>asterids</taxon>
        <taxon>lamiids</taxon>
        <taxon>Boraginales</taxon>
        <taxon>Boraginaceae</taxon>
        <taxon>Boraginoideae</taxon>
        <taxon>Lithospermeae</taxon>
        <taxon>Lithospermum</taxon>
    </lineage>
</organism>
<proteinExistence type="predicted"/>
<reference evidence="2 3" key="1">
    <citation type="submission" date="2024-01" db="EMBL/GenBank/DDBJ databases">
        <title>The complete chloroplast genome sequence of Lithospermum erythrorhizon: insights into the phylogenetic relationship among Boraginaceae species and the maternal lineages of purple gromwells.</title>
        <authorList>
            <person name="Okada T."/>
            <person name="Watanabe K."/>
        </authorList>
    </citation>
    <scope>NUCLEOTIDE SEQUENCE [LARGE SCALE GENOMIC DNA]</scope>
</reference>
<sequence length="114" mass="13149">MSLNCLICQVTRTNSDNDLQHLTMSSCEKNNKIRLVDEAGSRSFSGNHGRRPPHEKSKPGLSVVVEATKNNTRQGYQRRRYQSGPVEYQPTSPRLVRSSGMRRDWSFEDLRRRV</sequence>
<evidence type="ECO:0000313" key="2">
    <source>
        <dbReference type="EMBL" id="GAA0176070.1"/>
    </source>
</evidence>
<accession>A0AAV3RJQ5</accession>
<evidence type="ECO:0000313" key="3">
    <source>
        <dbReference type="Proteomes" id="UP001454036"/>
    </source>
</evidence>
<dbReference type="Proteomes" id="UP001454036">
    <property type="component" value="Unassembled WGS sequence"/>
</dbReference>
<feature type="region of interest" description="Disordered" evidence="1">
    <location>
        <begin position="39"/>
        <end position="102"/>
    </location>
</feature>
<dbReference type="AlphaFoldDB" id="A0AAV3RJQ5"/>
<comment type="caution">
    <text evidence="2">The sequence shown here is derived from an EMBL/GenBank/DDBJ whole genome shotgun (WGS) entry which is preliminary data.</text>
</comment>
<evidence type="ECO:0000256" key="1">
    <source>
        <dbReference type="SAM" id="MobiDB-lite"/>
    </source>
</evidence>
<gene>
    <name evidence="2" type="ORF">LIER_29128</name>
</gene>
<keyword evidence="3" id="KW-1185">Reference proteome</keyword>
<name>A0AAV3RJQ5_LITER</name>
<protein>
    <submittedName>
        <fullName evidence="2">Uncharacterized protein</fullName>
    </submittedName>
</protein>
<dbReference type="PANTHER" id="PTHR36019">
    <property type="entry name" value="PLANT/PROTEIN"/>
    <property type="match status" value="1"/>
</dbReference>